<dbReference type="Proteomes" id="UP001197770">
    <property type="component" value="Unassembled WGS sequence"/>
</dbReference>
<evidence type="ECO:0000313" key="3">
    <source>
        <dbReference type="Proteomes" id="UP001197770"/>
    </source>
</evidence>
<keyword evidence="1" id="KW-1133">Transmembrane helix</keyword>
<evidence type="ECO:0000313" key="2">
    <source>
        <dbReference type="EMBL" id="MCC4212372.1"/>
    </source>
</evidence>
<proteinExistence type="predicted"/>
<comment type="caution">
    <text evidence="2">The sequence shown here is derived from an EMBL/GenBank/DDBJ whole genome shotgun (WGS) entry which is preliminary data.</text>
</comment>
<evidence type="ECO:0000256" key="1">
    <source>
        <dbReference type="SAM" id="Phobius"/>
    </source>
</evidence>
<feature type="transmembrane region" description="Helical" evidence="1">
    <location>
        <begin position="52"/>
        <end position="68"/>
    </location>
</feature>
<reference evidence="2 3" key="1">
    <citation type="submission" date="2021-11" db="EMBL/GenBank/DDBJ databases">
        <title>Seasonal and diel survey of microbial diversity of the Tyrrhenian coast.</title>
        <authorList>
            <person name="Gattoni G."/>
            <person name="Corral P."/>
        </authorList>
    </citation>
    <scope>NUCLEOTIDE SEQUENCE [LARGE SCALE GENOMIC DNA]</scope>
    <source>
        <strain evidence="2 3">Mr9</strain>
    </source>
</reference>
<keyword evidence="1" id="KW-0472">Membrane</keyword>
<dbReference type="RefSeq" id="WP_228229461.1">
    <property type="nucleotide sequence ID" value="NZ_JAJGMW010000006.1"/>
</dbReference>
<feature type="transmembrane region" description="Helical" evidence="1">
    <location>
        <begin position="139"/>
        <end position="158"/>
    </location>
</feature>
<feature type="transmembrane region" description="Helical" evidence="1">
    <location>
        <begin position="6"/>
        <end position="31"/>
    </location>
</feature>
<feature type="transmembrane region" description="Helical" evidence="1">
    <location>
        <begin position="80"/>
        <end position="98"/>
    </location>
</feature>
<feature type="transmembrane region" description="Helical" evidence="1">
    <location>
        <begin position="195"/>
        <end position="216"/>
    </location>
</feature>
<accession>A0ABS8GQW2</accession>
<keyword evidence="1" id="KW-0812">Transmembrane</keyword>
<evidence type="ECO:0008006" key="4">
    <source>
        <dbReference type="Google" id="ProtNLM"/>
    </source>
</evidence>
<organism evidence="2 3">
    <name type="scientific">Leeuwenhoekiella parthenopeia</name>
    <dbReference type="NCBI Taxonomy" id="2890320"/>
    <lineage>
        <taxon>Bacteria</taxon>
        <taxon>Pseudomonadati</taxon>
        <taxon>Bacteroidota</taxon>
        <taxon>Flavobacteriia</taxon>
        <taxon>Flavobacteriales</taxon>
        <taxon>Flavobacteriaceae</taxon>
        <taxon>Leeuwenhoekiella</taxon>
    </lineage>
</organism>
<feature type="transmembrane region" description="Helical" evidence="1">
    <location>
        <begin position="170"/>
        <end position="189"/>
    </location>
</feature>
<protein>
    <recommendedName>
        <fullName evidence="4">YhhN-like protein</fullName>
    </recommendedName>
</protein>
<sequence length="229" mass="26697">MGSTKYWYLALASSLLFIIVSNVDLFLGFYVKPVYVLFFYLYYYASTKKHNLVFLIFQVSALIAEIYFLKDLNAHFNEVIFYFIIATAMMLITFVPVLKIKPQEMKNNILIEPILGVIFCTYLIGHLILVFYHYVPNKVLFIIGASLLWIFTIICTVIPLRNRHPYNIHLYIIAASLLVECILGFLYYYSIHISLMLATLNVAICVHKTAVSSYFVKIIKVRSDERDYY</sequence>
<dbReference type="EMBL" id="JAJGMW010000006">
    <property type="protein sequence ID" value="MCC4212372.1"/>
    <property type="molecule type" value="Genomic_DNA"/>
</dbReference>
<keyword evidence="3" id="KW-1185">Reference proteome</keyword>
<name>A0ABS8GQW2_9FLAO</name>
<gene>
    <name evidence="2" type="ORF">LLW17_06555</name>
</gene>
<feature type="transmembrane region" description="Helical" evidence="1">
    <location>
        <begin position="110"/>
        <end position="133"/>
    </location>
</feature>